<comment type="caution">
    <text evidence="2">The sequence shown here is derived from an EMBL/GenBank/DDBJ whole genome shotgun (WGS) entry which is preliminary data.</text>
</comment>
<evidence type="ECO:0000256" key="1">
    <source>
        <dbReference type="SAM" id="SignalP"/>
    </source>
</evidence>
<accession>A0AAE0WKM9</accession>
<keyword evidence="3" id="KW-1185">Reference proteome</keyword>
<evidence type="ECO:0000313" key="3">
    <source>
        <dbReference type="Proteomes" id="UP001274830"/>
    </source>
</evidence>
<evidence type="ECO:0000313" key="2">
    <source>
        <dbReference type="EMBL" id="KAK3673469.1"/>
    </source>
</evidence>
<sequence length="344" mass="35781">MARILMVGLFVAAALANPIDERGLNCQALDDIITIMHAQRVATPFCSTVLQIPTITQTSTCTSTPKLVTVKKTVDVTDTVTAFTTTTFYGTTTVYPVVAISTTSTCALGATIVPTTITAATTTAAAPTKKAKRAAQGWPQTTTAIGTPTCLGNYKGSALTSACSCLNIPTPTSVVITTTTLPTSTITKVIAGTCSVTVTSTLSTTSFTSTYSATQFYTSTFTILPAPTSTVTLPDGEVYGVYNNLDFAGQDIQNFFCYKNGPSAPAPFQPSCQSFNDCVSECGYYNDQKLGASQNLTCGAVVYNAPADESSGSCYLKTGQTGCGSTNSLVNTGVLLPLIPNDVQ</sequence>
<reference evidence="2" key="1">
    <citation type="submission" date="2023-07" db="EMBL/GenBank/DDBJ databases">
        <title>Black Yeasts Isolated from many extreme environments.</title>
        <authorList>
            <person name="Coleine C."/>
            <person name="Stajich J.E."/>
            <person name="Selbmann L."/>
        </authorList>
    </citation>
    <scope>NUCLEOTIDE SEQUENCE</scope>
    <source>
        <strain evidence="2">CCFEE 5485</strain>
    </source>
</reference>
<dbReference type="EMBL" id="JAUTXT010000025">
    <property type="protein sequence ID" value="KAK3673469.1"/>
    <property type="molecule type" value="Genomic_DNA"/>
</dbReference>
<protein>
    <submittedName>
        <fullName evidence="2">Uncharacterized protein</fullName>
    </submittedName>
</protein>
<dbReference type="AlphaFoldDB" id="A0AAE0WKM9"/>
<gene>
    <name evidence="2" type="ORF">LTR78_006703</name>
</gene>
<keyword evidence="1" id="KW-0732">Signal</keyword>
<name>A0AAE0WKM9_9PEZI</name>
<proteinExistence type="predicted"/>
<dbReference type="Proteomes" id="UP001274830">
    <property type="component" value="Unassembled WGS sequence"/>
</dbReference>
<feature type="signal peptide" evidence="1">
    <location>
        <begin position="1"/>
        <end position="16"/>
    </location>
</feature>
<organism evidence="2 3">
    <name type="scientific">Recurvomyces mirabilis</name>
    <dbReference type="NCBI Taxonomy" id="574656"/>
    <lineage>
        <taxon>Eukaryota</taxon>
        <taxon>Fungi</taxon>
        <taxon>Dikarya</taxon>
        <taxon>Ascomycota</taxon>
        <taxon>Pezizomycotina</taxon>
        <taxon>Dothideomycetes</taxon>
        <taxon>Dothideomycetidae</taxon>
        <taxon>Mycosphaerellales</taxon>
        <taxon>Teratosphaeriaceae</taxon>
        <taxon>Recurvomyces</taxon>
    </lineage>
</organism>
<feature type="chain" id="PRO_5042213277" evidence="1">
    <location>
        <begin position="17"/>
        <end position="344"/>
    </location>
</feature>